<comment type="caution">
    <text evidence="3">The sequence shown here is derived from an EMBL/GenBank/DDBJ whole genome shotgun (WGS) entry which is preliminary data.</text>
</comment>
<feature type="compositionally biased region" description="Low complexity" evidence="2">
    <location>
        <begin position="496"/>
        <end position="513"/>
    </location>
</feature>
<dbReference type="AlphaFoldDB" id="A0A2V0NUS6"/>
<feature type="compositionally biased region" description="Low complexity" evidence="2">
    <location>
        <begin position="333"/>
        <end position="351"/>
    </location>
</feature>
<name>A0A2V0NUS6_9CHLO</name>
<dbReference type="OrthoDB" id="10686273at2759"/>
<keyword evidence="1" id="KW-0175">Coiled coil</keyword>
<feature type="coiled-coil region" evidence="1">
    <location>
        <begin position="77"/>
        <end position="145"/>
    </location>
</feature>
<feature type="compositionally biased region" description="Basic and acidic residues" evidence="2">
    <location>
        <begin position="7"/>
        <end position="20"/>
    </location>
</feature>
<feature type="compositionally biased region" description="Polar residues" evidence="2">
    <location>
        <begin position="354"/>
        <end position="366"/>
    </location>
</feature>
<proteinExistence type="predicted"/>
<feature type="region of interest" description="Disordered" evidence="2">
    <location>
        <begin position="310"/>
        <end position="380"/>
    </location>
</feature>
<dbReference type="PANTHER" id="PTHR47026:SF2">
    <property type="entry name" value="FLAGELLAR ASSOCIATED PROTEIN"/>
    <property type="match status" value="1"/>
</dbReference>
<dbReference type="EMBL" id="BDRX01000024">
    <property type="protein sequence ID" value="GBF91386.1"/>
    <property type="molecule type" value="Genomic_DNA"/>
</dbReference>
<feature type="compositionally biased region" description="Acidic residues" evidence="2">
    <location>
        <begin position="514"/>
        <end position="524"/>
    </location>
</feature>
<dbReference type="PANTHER" id="PTHR47026">
    <property type="entry name" value="PIGMENTOSA GTPASE REGULATOR-LIKE PROTEIN, PUTATIVE-RELATED"/>
    <property type="match status" value="1"/>
</dbReference>
<evidence type="ECO:0000313" key="4">
    <source>
        <dbReference type="Proteomes" id="UP000247498"/>
    </source>
</evidence>
<sequence>MASTVPEEARPRSPPRRDLQPRSAAARGAGAPADAAAVAAALGRLTALRRQQTAQGRYVDAARTQQQALELRAGAEAAALQALQARHTAELELLRQQFEQERAAFEAAWAGHARAARAAARDCEAQLLERQINELADARQAEAAAALQPAFRASPALLNLRRIEGALAQQQQFLKAQQVKRQADALQASEVEAQALALGGRQRIDEGKVAARQAKEQEALAARLALAADEARLHRLGEMRRLLRRQQAILQATQRGHARERQQLEASLRGALGIARPSKLLALPSIGTSLAAAPLLSSPKTRTIQAAALPLPPPRRPAAAGGGGGAAASLREGAPAGGPLMAAAAPAAGGPRRLSSSAQQLRTRGSLTGPLGGEWDGHAATAPLPREDTFFLLPAVSRAASGVALTGQRTPPRYKSAGGSLEEGLPPPPAQCAESSVDGDGAAAAADIRRAPSGRSSSSSSGSGSRSSSSSSSSRVSGDRGGGGDASGGGGGGTAGASPEHAALQAHAQQQEQQQEEQLQEEQQPEDKALAV</sequence>
<feature type="compositionally biased region" description="Low complexity" evidence="2">
    <location>
        <begin position="22"/>
        <end position="31"/>
    </location>
</feature>
<dbReference type="Proteomes" id="UP000247498">
    <property type="component" value="Unassembled WGS sequence"/>
</dbReference>
<keyword evidence="4" id="KW-1185">Reference proteome</keyword>
<evidence type="ECO:0000313" key="3">
    <source>
        <dbReference type="EMBL" id="GBF91386.1"/>
    </source>
</evidence>
<reference evidence="3 4" key="1">
    <citation type="journal article" date="2018" name="Sci. Rep.">
        <title>Raphidocelis subcapitata (=Pseudokirchneriella subcapitata) provides an insight into genome evolution and environmental adaptations in the Sphaeropleales.</title>
        <authorList>
            <person name="Suzuki S."/>
            <person name="Yamaguchi H."/>
            <person name="Nakajima N."/>
            <person name="Kawachi M."/>
        </authorList>
    </citation>
    <scope>NUCLEOTIDE SEQUENCE [LARGE SCALE GENOMIC DNA]</scope>
    <source>
        <strain evidence="3 4">NIES-35</strain>
    </source>
</reference>
<feature type="compositionally biased region" description="Low complexity" evidence="2">
    <location>
        <begin position="453"/>
        <end position="476"/>
    </location>
</feature>
<evidence type="ECO:0000256" key="1">
    <source>
        <dbReference type="SAM" id="Coils"/>
    </source>
</evidence>
<organism evidence="3 4">
    <name type="scientific">Raphidocelis subcapitata</name>
    <dbReference type="NCBI Taxonomy" id="307507"/>
    <lineage>
        <taxon>Eukaryota</taxon>
        <taxon>Viridiplantae</taxon>
        <taxon>Chlorophyta</taxon>
        <taxon>core chlorophytes</taxon>
        <taxon>Chlorophyceae</taxon>
        <taxon>CS clade</taxon>
        <taxon>Sphaeropleales</taxon>
        <taxon>Selenastraceae</taxon>
        <taxon>Raphidocelis</taxon>
    </lineage>
</organism>
<feature type="region of interest" description="Disordered" evidence="2">
    <location>
        <begin position="1"/>
        <end position="31"/>
    </location>
</feature>
<protein>
    <submittedName>
        <fullName evidence="3">Uncharacterized protein</fullName>
    </submittedName>
</protein>
<gene>
    <name evidence="3" type="ORF">Rsub_04126</name>
</gene>
<evidence type="ECO:0000256" key="2">
    <source>
        <dbReference type="SAM" id="MobiDB-lite"/>
    </source>
</evidence>
<feature type="compositionally biased region" description="Gly residues" evidence="2">
    <location>
        <begin position="479"/>
        <end position="495"/>
    </location>
</feature>
<feature type="region of interest" description="Disordered" evidence="2">
    <location>
        <begin position="402"/>
        <end position="532"/>
    </location>
</feature>
<accession>A0A2V0NUS6</accession>
<dbReference type="InParanoid" id="A0A2V0NUS6"/>